<evidence type="ECO:0000256" key="1">
    <source>
        <dbReference type="SAM" id="MobiDB-lite"/>
    </source>
</evidence>
<gene>
    <name evidence="2" type="ORF">CPLU01_14623</name>
</gene>
<name>A0A8H6MZ37_9PEZI</name>
<organism evidence="2 3">
    <name type="scientific">Colletotrichum plurivorum</name>
    <dbReference type="NCBI Taxonomy" id="2175906"/>
    <lineage>
        <taxon>Eukaryota</taxon>
        <taxon>Fungi</taxon>
        <taxon>Dikarya</taxon>
        <taxon>Ascomycota</taxon>
        <taxon>Pezizomycotina</taxon>
        <taxon>Sordariomycetes</taxon>
        <taxon>Hypocreomycetidae</taxon>
        <taxon>Glomerellales</taxon>
        <taxon>Glomerellaceae</taxon>
        <taxon>Colletotrichum</taxon>
        <taxon>Colletotrichum orchidearum species complex</taxon>
    </lineage>
</organism>
<dbReference type="Proteomes" id="UP000654918">
    <property type="component" value="Unassembled WGS sequence"/>
</dbReference>
<feature type="region of interest" description="Disordered" evidence="1">
    <location>
        <begin position="62"/>
        <end position="89"/>
    </location>
</feature>
<proteinExistence type="predicted"/>
<evidence type="ECO:0000313" key="3">
    <source>
        <dbReference type="Proteomes" id="UP000654918"/>
    </source>
</evidence>
<feature type="region of interest" description="Disordered" evidence="1">
    <location>
        <begin position="1"/>
        <end position="25"/>
    </location>
</feature>
<dbReference type="EMBL" id="WIGO01000402">
    <property type="protein sequence ID" value="KAF6813588.1"/>
    <property type="molecule type" value="Genomic_DNA"/>
</dbReference>
<evidence type="ECO:0000313" key="2">
    <source>
        <dbReference type="EMBL" id="KAF6813588.1"/>
    </source>
</evidence>
<keyword evidence="3" id="KW-1185">Reference proteome</keyword>
<protein>
    <submittedName>
        <fullName evidence="2">Uncharacterized protein</fullName>
    </submittedName>
</protein>
<dbReference type="AlphaFoldDB" id="A0A8H6MZ37"/>
<reference evidence="2" key="1">
    <citation type="journal article" date="2020" name="Phytopathology">
        <title>Genome Sequence Resources of Colletotrichum truncatum, C. plurivorum, C. musicola, and C. sojae: Four Species Pathogenic to Soybean (Glycine max).</title>
        <authorList>
            <person name="Rogerio F."/>
            <person name="Boufleur T.R."/>
            <person name="Ciampi-Guillardi M."/>
            <person name="Sukno S.A."/>
            <person name="Thon M.R."/>
            <person name="Massola Junior N.S."/>
            <person name="Baroncelli R."/>
        </authorList>
    </citation>
    <scope>NUCLEOTIDE SEQUENCE</scope>
    <source>
        <strain evidence="2">LFN00145</strain>
    </source>
</reference>
<comment type="caution">
    <text evidence="2">The sequence shown here is derived from an EMBL/GenBank/DDBJ whole genome shotgun (WGS) entry which is preliminary data.</text>
</comment>
<accession>A0A8H6MZ37</accession>
<sequence length="89" mass="9350">MSFSVAKARTNLALSTSGPLPDRDKIPRSAIRFARPYWAGTQGSHGVLISMSALDSLPHGAVANLSVGDPNPLNSHSRKPETASSSHAK</sequence>